<evidence type="ECO:0000313" key="5">
    <source>
        <dbReference type="Proteomes" id="UP000677016"/>
    </source>
</evidence>
<comment type="similarity">
    <text evidence="1">Belongs to the bacterial solute-binding protein 1 family.</text>
</comment>
<keyword evidence="5" id="KW-1185">Reference proteome</keyword>
<keyword evidence="3" id="KW-0732">Signal</keyword>
<dbReference type="AlphaFoldDB" id="A0A941DB18"/>
<reference evidence="4" key="1">
    <citation type="submission" date="2021-04" db="EMBL/GenBank/DDBJ databases">
        <title>Phycicoccus avicenniae sp. nov., a novel endophytic actinomycetes isolated from branch of Avicennia mariana.</title>
        <authorList>
            <person name="Tuo L."/>
        </authorList>
    </citation>
    <scope>NUCLEOTIDE SEQUENCE</scope>
    <source>
        <strain evidence="4">BSK3Z-2</strain>
    </source>
</reference>
<dbReference type="Gene3D" id="3.40.190.10">
    <property type="entry name" value="Periplasmic binding protein-like II"/>
    <property type="match status" value="1"/>
</dbReference>
<proteinExistence type="inferred from homology"/>
<accession>A0A941DB18</accession>
<dbReference type="GO" id="GO:0015768">
    <property type="term" value="P:maltose transport"/>
    <property type="evidence" value="ECO:0007669"/>
    <property type="project" value="TreeGrafter"/>
</dbReference>
<dbReference type="GO" id="GO:1901982">
    <property type="term" value="F:maltose binding"/>
    <property type="evidence" value="ECO:0007669"/>
    <property type="project" value="TreeGrafter"/>
</dbReference>
<keyword evidence="2" id="KW-0813">Transport</keyword>
<dbReference type="Proteomes" id="UP000677016">
    <property type="component" value="Unassembled WGS sequence"/>
</dbReference>
<evidence type="ECO:0000256" key="2">
    <source>
        <dbReference type="ARBA" id="ARBA00022448"/>
    </source>
</evidence>
<dbReference type="Pfam" id="PF01547">
    <property type="entry name" value="SBP_bac_1"/>
    <property type="match status" value="1"/>
</dbReference>
<dbReference type="GO" id="GO:0055052">
    <property type="term" value="C:ATP-binding cassette (ABC) transporter complex, substrate-binding subunit-containing"/>
    <property type="evidence" value="ECO:0007669"/>
    <property type="project" value="TreeGrafter"/>
</dbReference>
<evidence type="ECO:0000256" key="3">
    <source>
        <dbReference type="ARBA" id="ARBA00022729"/>
    </source>
</evidence>
<sequence>MSAGGVAAAPFALGACAGFSTSGDDASTDEGGITFTTWGTDAELAGFRAAIASFQEAEGATVTLNAVPYEQMFTTIDAQIQAGNPPDVFRVPYYTFGSYAGQDQLLDLTPHLPEGFADRFTPQAWQAVQREGAPYGVPHHTDTSVILYNEDLLSQAGVASVPTSIEDAWSWEEFLEVSRRVKGSLPDGAWPFAYNWQGNGVTRWLSWLFEADGRFLEDDLVTAAIDSDAGARAVRFTQGFFTDDLVPPNSSVKSSTYAADIWYSRTTAMNFAGAFLVPDATSTLDFPWGATFPPRDVRSAGDFGGNALVATKDVRDPGLVARFLDHVTEREQMETFCAGASLLPTRADLIESGIDFEVRPELAPVFLQQAAAVLPQDSGQVASPSMSAIITVLQDELERAFVGGRGVDATVQALSSGIGEATAR</sequence>
<dbReference type="InterPro" id="IPR006059">
    <property type="entry name" value="SBP"/>
</dbReference>
<organism evidence="4 5">
    <name type="scientific">Phycicoccus avicenniae</name>
    <dbReference type="NCBI Taxonomy" id="2828860"/>
    <lineage>
        <taxon>Bacteria</taxon>
        <taxon>Bacillati</taxon>
        <taxon>Actinomycetota</taxon>
        <taxon>Actinomycetes</taxon>
        <taxon>Micrococcales</taxon>
        <taxon>Intrasporangiaceae</taxon>
        <taxon>Phycicoccus</taxon>
    </lineage>
</organism>
<dbReference type="CDD" id="cd13585">
    <property type="entry name" value="PBP2_TMBP_like"/>
    <property type="match status" value="1"/>
</dbReference>
<comment type="caution">
    <text evidence="4">The sequence shown here is derived from an EMBL/GenBank/DDBJ whole genome shotgun (WGS) entry which is preliminary data.</text>
</comment>
<dbReference type="EMBL" id="JAGSNF010000018">
    <property type="protein sequence ID" value="MBR7744135.1"/>
    <property type="molecule type" value="Genomic_DNA"/>
</dbReference>
<name>A0A941DB18_9MICO</name>
<dbReference type="PANTHER" id="PTHR30061:SF50">
    <property type="entry name" value="MALTOSE_MALTODEXTRIN-BINDING PERIPLASMIC PROTEIN"/>
    <property type="match status" value="1"/>
</dbReference>
<evidence type="ECO:0000256" key="1">
    <source>
        <dbReference type="ARBA" id="ARBA00008520"/>
    </source>
</evidence>
<evidence type="ECO:0000313" key="4">
    <source>
        <dbReference type="EMBL" id="MBR7744135.1"/>
    </source>
</evidence>
<dbReference type="SUPFAM" id="SSF53850">
    <property type="entry name" value="Periplasmic binding protein-like II"/>
    <property type="match status" value="1"/>
</dbReference>
<gene>
    <name evidence="4" type="ORF">KC207_12645</name>
</gene>
<dbReference type="PANTHER" id="PTHR30061">
    <property type="entry name" value="MALTOSE-BINDING PERIPLASMIC PROTEIN"/>
    <property type="match status" value="1"/>
</dbReference>
<dbReference type="GO" id="GO:0042956">
    <property type="term" value="P:maltodextrin transmembrane transport"/>
    <property type="evidence" value="ECO:0007669"/>
    <property type="project" value="TreeGrafter"/>
</dbReference>
<protein>
    <submittedName>
        <fullName evidence="4">Sugar ABC transporter substrate-binding protein</fullName>
    </submittedName>
</protein>